<proteinExistence type="predicted"/>
<dbReference type="InterPro" id="IPR045206">
    <property type="entry name" value="Maestro_heat-like_prot"/>
</dbReference>
<dbReference type="InterPro" id="IPR055406">
    <property type="entry name" value="HEAT_Maestro"/>
</dbReference>
<reference evidence="2 3" key="1">
    <citation type="submission" date="2014-04" db="EMBL/GenBank/DDBJ databases">
        <title>Genome evolution of avian class.</title>
        <authorList>
            <person name="Zhang G."/>
            <person name="Li C."/>
        </authorList>
    </citation>
    <scope>NUCLEOTIDE SEQUENCE [LARGE SCALE GENOMIC DNA]</scope>
    <source>
        <strain evidence="2">BGI_N320</strain>
    </source>
</reference>
<gene>
    <name evidence="2" type="ORF">N320_03729</name>
</gene>
<feature type="non-terminal residue" evidence="2">
    <location>
        <position position="157"/>
    </location>
</feature>
<feature type="domain" description="Maestro/Maestro-like HEAT-repeats" evidence="1">
    <location>
        <begin position="21"/>
        <end position="157"/>
    </location>
</feature>
<dbReference type="PANTHER" id="PTHR23120:SF42">
    <property type="entry name" value="MAESTRO HEAT-LIKE REPEAT FAMILY MEMBER 3"/>
    <property type="match status" value="1"/>
</dbReference>
<evidence type="ECO:0000313" key="3">
    <source>
        <dbReference type="Proteomes" id="UP000054064"/>
    </source>
</evidence>
<protein>
    <recommendedName>
        <fullName evidence="1">Maestro/Maestro-like HEAT-repeats domain-containing protein</fullName>
    </recommendedName>
</protein>
<dbReference type="InterPro" id="IPR016024">
    <property type="entry name" value="ARM-type_fold"/>
</dbReference>
<keyword evidence="3" id="KW-1185">Reference proteome</keyword>
<evidence type="ECO:0000313" key="2">
    <source>
        <dbReference type="EMBL" id="KFO88308.1"/>
    </source>
</evidence>
<dbReference type="Pfam" id="PF23227">
    <property type="entry name" value="HEAT_MROH2B_C"/>
    <property type="match status" value="1"/>
</dbReference>
<dbReference type="GO" id="GO:0005737">
    <property type="term" value="C:cytoplasm"/>
    <property type="evidence" value="ECO:0007669"/>
    <property type="project" value="TreeGrafter"/>
</dbReference>
<name>A0A091HLU9_BUCRH</name>
<dbReference type="Proteomes" id="UP000054064">
    <property type="component" value="Unassembled WGS sequence"/>
</dbReference>
<sequence length="157" mass="18134">LLALFQFLDCSTMKEWHDELLQLLTIYLWSESRVMRCLGLRGLVVLSRTPLMAKQMRLMPRWLVMLMQDAEADELRMTLELLLGVLQAAHTPMGIPTALQLAEMLLQLFDHDNDCVQQLSISLFSEVMVSVEKEAEEPLQALVQRSLLPLFFHLHDE</sequence>
<evidence type="ECO:0000259" key="1">
    <source>
        <dbReference type="Pfam" id="PF23227"/>
    </source>
</evidence>
<dbReference type="PANTHER" id="PTHR23120">
    <property type="entry name" value="MAESTRO-RELATED HEAT DOMAIN-CONTAINING"/>
    <property type="match status" value="1"/>
</dbReference>
<organism evidence="2 3">
    <name type="scientific">Buceros rhinoceros silvestris</name>
    <dbReference type="NCBI Taxonomy" id="175836"/>
    <lineage>
        <taxon>Eukaryota</taxon>
        <taxon>Metazoa</taxon>
        <taxon>Chordata</taxon>
        <taxon>Craniata</taxon>
        <taxon>Vertebrata</taxon>
        <taxon>Euteleostomi</taxon>
        <taxon>Archelosauria</taxon>
        <taxon>Archosauria</taxon>
        <taxon>Dinosauria</taxon>
        <taxon>Saurischia</taxon>
        <taxon>Theropoda</taxon>
        <taxon>Coelurosauria</taxon>
        <taxon>Aves</taxon>
        <taxon>Neognathae</taxon>
        <taxon>Neoaves</taxon>
        <taxon>Telluraves</taxon>
        <taxon>Coraciimorphae</taxon>
        <taxon>Bucerotiformes</taxon>
        <taxon>Bucerotidae</taxon>
        <taxon>Buceros</taxon>
    </lineage>
</organism>
<dbReference type="EMBL" id="KL516824">
    <property type="protein sequence ID" value="KFO88308.1"/>
    <property type="molecule type" value="Genomic_DNA"/>
</dbReference>
<dbReference type="AlphaFoldDB" id="A0A091HLU9"/>
<feature type="non-terminal residue" evidence="2">
    <location>
        <position position="1"/>
    </location>
</feature>
<dbReference type="SUPFAM" id="SSF48371">
    <property type="entry name" value="ARM repeat"/>
    <property type="match status" value="1"/>
</dbReference>
<accession>A0A091HLU9</accession>